<comment type="caution">
    <text evidence="1">The sequence shown here is derived from an EMBL/GenBank/DDBJ whole genome shotgun (WGS) entry which is preliminary data.</text>
</comment>
<name>A0AAD3NJ06_LATJO</name>
<reference evidence="1" key="1">
    <citation type="submission" date="2022-08" db="EMBL/GenBank/DDBJ databases">
        <title>Genome sequencing of akame (Lates japonicus).</title>
        <authorList>
            <person name="Hashiguchi Y."/>
            <person name="Takahashi H."/>
        </authorList>
    </citation>
    <scope>NUCLEOTIDE SEQUENCE</scope>
    <source>
        <strain evidence="1">Kochi</strain>
    </source>
</reference>
<proteinExistence type="predicted"/>
<dbReference type="AlphaFoldDB" id="A0AAD3NJ06"/>
<evidence type="ECO:0000313" key="2">
    <source>
        <dbReference type="Proteomes" id="UP001279410"/>
    </source>
</evidence>
<dbReference type="Proteomes" id="UP001279410">
    <property type="component" value="Unassembled WGS sequence"/>
</dbReference>
<organism evidence="1 2">
    <name type="scientific">Lates japonicus</name>
    <name type="common">Japanese lates</name>
    <dbReference type="NCBI Taxonomy" id="270547"/>
    <lineage>
        <taxon>Eukaryota</taxon>
        <taxon>Metazoa</taxon>
        <taxon>Chordata</taxon>
        <taxon>Craniata</taxon>
        <taxon>Vertebrata</taxon>
        <taxon>Euteleostomi</taxon>
        <taxon>Actinopterygii</taxon>
        <taxon>Neopterygii</taxon>
        <taxon>Teleostei</taxon>
        <taxon>Neoteleostei</taxon>
        <taxon>Acanthomorphata</taxon>
        <taxon>Carangaria</taxon>
        <taxon>Carangaria incertae sedis</taxon>
        <taxon>Centropomidae</taxon>
        <taxon>Lates</taxon>
    </lineage>
</organism>
<evidence type="ECO:0000313" key="1">
    <source>
        <dbReference type="EMBL" id="GLD73811.1"/>
    </source>
</evidence>
<keyword evidence="2" id="KW-1185">Reference proteome</keyword>
<accession>A0AAD3NJ06</accession>
<gene>
    <name evidence="1" type="ORF">AKAME5_002513600</name>
</gene>
<protein>
    <submittedName>
        <fullName evidence="1">Tripartite motif-containing protein 67</fullName>
    </submittedName>
</protein>
<sequence>MQTTVDSECQISQALNGVSDKAKDAKEFLVQLKNMLQQIQMYSQRDNGSGRKEGGRGMCAFESPERQESRCLLIFDSCTFVWHTGQLTISTEEEEEEVEEMAVTVLCCIADGAGDFTQSAFASPGRPTTIARRAHHHREVADLTGEDFAADHSSTDNTWYVICPRLDPVRLHHFVSVPTNRMNYGVQRYGGPSPHSTISRIWDPKEKYPPDICSFIHNKR</sequence>
<dbReference type="EMBL" id="BRZM01001834">
    <property type="protein sequence ID" value="GLD73811.1"/>
    <property type="molecule type" value="Genomic_DNA"/>
</dbReference>